<protein>
    <recommendedName>
        <fullName evidence="2">Type II secretion system protein H</fullName>
    </recommendedName>
    <alternativeName>
        <fullName evidence="10">General secretion pathway protein H</fullName>
    </alternativeName>
</protein>
<dbReference type="RefSeq" id="WP_168669424.1">
    <property type="nucleotide sequence ID" value="NZ_JAAXKX010000014.1"/>
</dbReference>
<keyword evidence="7 11" id="KW-1133">Transmembrane helix</keyword>
<evidence type="ECO:0000256" key="9">
    <source>
        <dbReference type="ARBA" id="ARBA00025772"/>
    </source>
</evidence>
<keyword evidence="3" id="KW-1003">Cell membrane</keyword>
<dbReference type="Pfam" id="PF07963">
    <property type="entry name" value="N_methyl"/>
    <property type="match status" value="1"/>
</dbReference>
<dbReference type="InterPro" id="IPR012902">
    <property type="entry name" value="N_methyl_site"/>
</dbReference>
<evidence type="ECO:0000256" key="11">
    <source>
        <dbReference type="SAM" id="Phobius"/>
    </source>
</evidence>
<accession>A0ABX1I9Z5</accession>
<comment type="similarity">
    <text evidence="9">Belongs to the GSP H family.</text>
</comment>
<evidence type="ECO:0000256" key="10">
    <source>
        <dbReference type="ARBA" id="ARBA00030775"/>
    </source>
</evidence>
<keyword evidence="6 11" id="KW-0812">Transmembrane</keyword>
<name>A0ABX1I9Z5_9GAMM</name>
<keyword evidence="8 11" id="KW-0472">Membrane</keyword>
<dbReference type="InterPro" id="IPR045584">
    <property type="entry name" value="Pilin-like"/>
</dbReference>
<gene>
    <name evidence="13" type="ORF">HF203_10515</name>
</gene>
<reference evidence="13 14" key="1">
    <citation type="submission" date="2020-04" db="EMBL/GenBank/DDBJ databases">
        <title>Draft Whole-Genome sequence of Marichromatium bheemlicum DSM 18632, type strain.</title>
        <authorList>
            <person name="Kyndt J.A."/>
            <person name="Meyer T.E."/>
        </authorList>
    </citation>
    <scope>NUCLEOTIDE SEQUENCE [LARGE SCALE GENOMIC DNA]</scope>
    <source>
        <strain evidence="13 14">DSM 18632</strain>
    </source>
</reference>
<keyword evidence="14" id="KW-1185">Reference proteome</keyword>
<evidence type="ECO:0000256" key="7">
    <source>
        <dbReference type="ARBA" id="ARBA00022989"/>
    </source>
</evidence>
<evidence type="ECO:0000256" key="8">
    <source>
        <dbReference type="ARBA" id="ARBA00023136"/>
    </source>
</evidence>
<dbReference type="SUPFAM" id="SSF54523">
    <property type="entry name" value="Pili subunits"/>
    <property type="match status" value="1"/>
</dbReference>
<comment type="caution">
    <text evidence="13">The sequence shown here is derived from an EMBL/GenBank/DDBJ whole genome shotgun (WGS) entry which is preliminary data.</text>
</comment>
<evidence type="ECO:0000259" key="12">
    <source>
        <dbReference type="Pfam" id="PF12019"/>
    </source>
</evidence>
<sequence>MRIAPVPAIRLHRCSRPYRRPGGFTLIELLMTVAISAVVLMLGVPSFTSVIRNMQISTHTNDVLAALHLARSEAIKRGERVVVCKSADGASCTTSDGFEQGWIVFVDADDDATVDTDETVIAVHDGFAGQETLAGNTHVATYVSYVSDGTTQLIGGGFQAGTLSFSLCSTKGERNTIVISKTGRARVKKVTSSCN</sequence>
<keyword evidence="4" id="KW-0488">Methylation</keyword>
<comment type="subcellular location">
    <subcellularLocation>
        <location evidence="1">Cell inner membrane</location>
        <topology evidence="1">Single-pass membrane protein</topology>
    </subcellularLocation>
</comment>
<evidence type="ECO:0000256" key="5">
    <source>
        <dbReference type="ARBA" id="ARBA00022519"/>
    </source>
</evidence>
<evidence type="ECO:0000256" key="2">
    <source>
        <dbReference type="ARBA" id="ARBA00021549"/>
    </source>
</evidence>
<evidence type="ECO:0000256" key="3">
    <source>
        <dbReference type="ARBA" id="ARBA00022475"/>
    </source>
</evidence>
<evidence type="ECO:0000256" key="6">
    <source>
        <dbReference type="ARBA" id="ARBA00022692"/>
    </source>
</evidence>
<dbReference type="NCBIfam" id="TIGR02532">
    <property type="entry name" value="IV_pilin_GFxxxE"/>
    <property type="match status" value="1"/>
</dbReference>
<feature type="transmembrane region" description="Helical" evidence="11">
    <location>
        <begin position="21"/>
        <end position="44"/>
    </location>
</feature>
<dbReference type="Proteomes" id="UP000740754">
    <property type="component" value="Unassembled WGS sequence"/>
</dbReference>
<dbReference type="InterPro" id="IPR022346">
    <property type="entry name" value="T2SS_GspH"/>
</dbReference>
<keyword evidence="5" id="KW-0997">Cell inner membrane</keyword>
<dbReference type="Pfam" id="PF12019">
    <property type="entry name" value="GspH"/>
    <property type="match status" value="1"/>
</dbReference>
<dbReference type="Gene3D" id="3.55.40.10">
    <property type="entry name" value="minor pseudopilin epsh domain"/>
    <property type="match status" value="1"/>
</dbReference>
<evidence type="ECO:0000256" key="4">
    <source>
        <dbReference type="ARBA" id="ARBA00022481"/>
    </source>
</evidence>
<evidence type="ECO:0000313" key="13">
    <source>
        <dbReference type="EMBL" id="NKN33656.1"/>
    </source>
</evidence>
<evidence type="ECO:0000313" key="14">
    <source>
        <dbReference type="Proteomes" id="UP000740754"/>
    </source>
</evidence>
<feature type="domain" description="General secretion pathway GspH" evidence="12">
    <location>
        <begin position="60"/>
        <end position="183"/>
    </location>
</feature>
<evidence type="ECO:0000256" key="1">
    <source>
        <dbReference type="ARBA" id="ARBA00004377"/>
    </source>
</evidence>
<organism evidence="13 14">
    <name type="scientific">Marichromatium bheemlicum</name>
    <dbReference type="NCBI Taxonomy" id="365339"/>
    <lineage>
        <taxon>Bacteria</taxon>
        <taxon>Pseudomonadati</taxon>
        <taxon>Pseudomonadota</taxon>
        <taxon>Gammaproteobacteria</taxon>
        <taxon>Chromatiales</taxon>
        <taxon>Chromatiaceae</taxon>
        <taxon>Marichromatium</taxon>
    </lineage>
</organism>
<dbReference type="EMBL" id="JAAXKX010000014">
    <property type="protein sequence ID" value="NKN33656.1"/>
    <property type="molecule type" value="Genomic_DNA"/>
</dbReference>
<dbReference type="PROSITE" id="PS00409">
    <property type="entry name" value="PROKAR_NTER_METHYL"/>
    <property type="match status" value="1"/>
</dbReference>
<proteinExistence type="inferred from homology"/>